<dbReference type="Proteomes" id="UP000243052">
    <property type="component" value="Chromosome iii"/>
</dbReference>
<dbReference type="AlphaFoldDB" id="A0A109UYM1"/>
<dbReference type="InterPro" id="IPR029063">
    <property type="entry name" value="SAM-dependent_MTases_sf"/>
</dbReference>
<dbReference type="Gene3D" id="3.40.50.150">
    <property type="entry name" value="Vaccinia Virus protein VP39"/>
    <property type="match status" value="1"/>
</dbReference>
<reference evidence="7 8" key="1">
    <citation type="submission" date="2016-01" db="EMBL/GenBank/DDBJ databases">
        <title>Genome sequence of the yeast Holleya sinecauda.</title>
        <authorList>
            <person name="Dietrich F.S."/>
        </authorList>
    </citation>
    <scope>NUCLEOTIDE SEQUENCE [LARGE SCALE GENOMIC DNA]</scope>
    <source>
        <strain evidence="7 8">ATCC 58844</strain>
    </source>
</reference>
<proteinExistence type="inferred from homology"/>
<keyword evidence="5" id="KW-0813">Transport</keyword>
<dbReference type="GO" id="GO:0005737">
    <property type="term" value="C:cytoplasm"/>
    <property type="evidence" value="ECO:0007669"/>
    <property type="project" value="UniProtKB-SubCell"/>
</dbReference>
<feature type="domain" description="Methyltransferase" evidence="6">
    <location>
        <begin position="67"/>
        <end position="201"/>
    </location>
</feature>
<dbReference type="Pfam" id="PF13847">
    <property type="entry name" value="Methyltransf_31"/>
    <property type="match status" value="1"/>
</dbReference>
<accession>A0A109UYM1</accession>
<dbReference type="PANTHER" id="PTHR12843:SF5">
    <property type="entry name" value="EEF1A LYSINE METHYLTRANSFERASE 2"/>
    <property type="match status" value="1"/>
</dbReference>
<dbReference type="RefSeq" id="XP_017986977.1">
    <property type="nucleotide sequence ID" value="XM_018131135.1"/>
</dbReference>
<organism evidence="7 8">
    <name type="scientific">Eremothecium sinecaudum</name>
    <dbReference type="NCBI Taxonomy" id="45286"/>
    <lineage>
        <taxon>Eukaryota</taxon>
        <taxon>Fungi</taxon>
        <taxon>Dikarya</taxon>
        <taxon>Ascomycota</taxon>
        <taxon>Saccharomycotina</taxon>
        <taxon>Saccharomycetes</taxon>
        <taxon>Saccharomycetales</taxon>
        <taxon>Saccharomycetaceae</taxon>
        <taxon>Eremothecium</taxon>
    </lineage>
</organism>
<dbReference type="GeneID" id="28723211"/>
<keyword evidence="2 5" id="KW-0489">Methyltransferase</keyword>
<dbReference type="PANTHER" id="PTHR12843">
    <property type="entry name" value="PROTEIN-LYSINE N-METHYLTRANSFERASE METTL10"/>
    <property type="match status" value="1"/>
</dbReference>
<evidence type="ECO:0000259" key="6">
    <source>
        <dbReference type="Pfam" id="PF13847"/>
    </source>
</evidence>
<dbReference type="SUPFAM" id="SSF53335">
    <property type="entry name" value="S-adenosyl-L-methionine-dependent methyltransferases"/>
    <property type="match status" value="1"/>
</dbReference>
<keyword evidence="3 5" id="KW-0808">Transferase</keyword>
<evidence type="ECO:0000256" key="3">
    <source>
        <dbReference type="ARBA" id="ARBA00022679"/>
    </source>
</evidence>
<sequence length="229" mass="25980">MDDTLKLNKSKLGTKEYWDEFYSLEKKNFEENPEDTGECWFSENDVEHHLVKFMEEFVEDGEVDWDASMLDLGTGNGHLLFTLAEEGFKGRMVGVDYSEKSVEFANEILKKQHSTMENLSFYAADIFSRDWNPRPFDVVLDKGTLDAIALSGLTLENGQSILDAYHKVVEKVLKETGVFIITSCNYAEEELIKIVAKGELKVLKTIEYPKFEFGGVKGSAISTVAFVKK</sequence>
<evidence type="ECO:0000313" key="7">
    <source>
        <dbReference type="EMBL" id="AMD19981.1"/>
    </source>
</evidence>
<dbReference type="STRING" id="45286.A0A109UYM1"/>
<dbReference type="GO" id="GO:0016192">
    <property type="term" value="P:vesicle-mediated transport"/>
    <property type="evidence" value="ECO:0007669"/>
    <property type="project" value="UniProtKB-UniRule"/>
</dbReference>
<protein>
    <recommendedName>
        <fullName evidence="5">Protein-lysine N-methyltransferase EFM4</fullName>
        <ecNumber evidence="5">2.1.1.-</ecNumber>
    </recommendedName>
    <alternativeName>
        <fullName evidence="5">Elongation factor methyltransferase 4</fullName>
    </alternativeName>
</protein>
<dbReference type="InterPro" id="IPR026635">
    <property type="entry name" value="Efm4/METTL10"/>
</dbReference>
<dbReference type="GO" id="GO:0032259">
    <property type="term" value="P:methylation"/>
    <property type="evidence" value="ECO:0007669"/>
    <property type="project" value="UniProtKB-KW"/>
</dbReference>
<dbReference type="OrthoDB" id="10069295at2759"/>
<dbReference type="InterPro" id="IPR025714">
    <property type="entry name" value="Methyltranfer_dom"/>
</dbReference>
<comment type="similarity">
    <text evidence="5">Belongs to the class I-like SAM-binding methyltransferase superfamily. EFM4 family.</text>
</comment>
<evidence type="ECO:0000256" key="2">
    <source>
        <dbReference type="ARBA" id="ARBA00022603"/>
    </source>
</evidence>
<dbReference type="HAMAP" id="MF_03188">
    <property type="entry name" value="Methyltr_EFM4"/>
    <property type="match status" value="1"/>
</dbReference>
<dbReference type="EC" id="2.1.1.-" evidence="5"/>
<keyword evidence="1 5" id="KW-0963">Cytoplasm</keyword>
<evidence type="ECO:0000256" key="5">
    <source>
        <dbReference type="HAMAP-Rule" id="MF_03188"/>
    </source>
</evidence>
<dbReference type="CDD" id="cd02440">
    <property type="entry name" value="AdoMet_MTases"/>
    <property type="match status" value="1"/>
</dbReference>
<evidence type="ECO:0000256" key="1">
    <source>
        <dbReference type="ARBA" id="ARBA00022490"/>
    </source>
</evidence>
<comment type="subcellular location">
    <subcellularLocation>
        <location evidence="5">Cytoplasm</location>
    </subcellularLocation>
</comment>
<evidence type="ECO:0000313" key="8">
    <source>
        <dbReference type="Proteomes" id="UP000243052"/>
    </source>
</evidence>
<gene>
    <name evidence="5" type="primary">EFM4</name>
    <name evidence="7" type="ORF">AW171_hschr31848</name>
</gene>
<dbReference type="EMBL" id="CP014243">
    <property type="protein sequence ID" value="AMD19981.1"/>
    <property type="molecule type" value="Genomic_DNA"/>
</dbReference>
<evidence type="ECO:0000256" key="4">
    <source>
        <dbReference type="ARBA" id="ARBA00022691"/>
    </source>
</evidence>
<dbReference type="GO" id="GO:0016279">
    <property type="term" value="F:protein-lysine N-methyltransferase activity"/>
    <property type="evidence" value="ECO:0007669"/>
    <property type="project" value="UniProtKB-UniRule"/>
</dbReference>
<comment type="function">
    <text evidence="5">S-adenosyl-L-methionine-dependent protein-lysine N-methyltransferase that mono- and dimethylates elongation factor 1-alpha at 'Lys-316'. May play a role in intracellular transport.</text>
</comment>
<name>A0A109UYM1_9SACH</name>
<keyword evidence="8" id="KW-1185">Reference proteome</keyword>
<keyword evidence="4 5" id="KW-0949">S-adenosyl-L-methionine</keyword>